<evidence type="ECO:0000256" key="3">
    <source>
        <dbReference type="SAM" id="SignalP"/>
    </source>
</evidence>
<dbReference type="AlphaFoldDB" id="A0AAU9W5N6"/>
<dbReference type="Pfam" id="PF07699">
    <property type="entry name" value="Ephrin_rec_like"/>
    <property type="match status" value="2"/>
</dbReference>
<dbReference type="InterPro" id="IPR003410">
    <property type="entry name" value="HYR_dom"/>
</dbReference>
<dbReference type="InterPro" id="IPR035976">
    <property type="entry name" value="Sushi/SCR/CCP_sf"/>
</dbReference>
<evidence type="ECO:0000256" key="1">
    <source>
        <dbReference type="ARBA" id="ARBA00022737"/>
    </source>
</evidence>
<keyword evidence="6" id="KW-1185">Reference proteome</keyword>
<dbReference type="SUPFAM" id="SSF57535">
    <property type="entry name" value="Complement control module/SCR domain"/>
    <property type="match status" value="1"/>
</dbReference>
<dbReference type="EMBL" id="CALNXJ010000008">
    <property type="protein sequence ID" value="CAH3046581.1"/>
    <property type="molecule type" value="Genomic_DNA"/>
</dbReference>
<dbReference type="SMART" id="SM01411">
    <property type="entry name" value="Ephrin_rec_like"/>
    <property type="match status" value="2"/>
</dbReference>
<dbReference type="SUPFAM" id="SSF57184">
    <property type="entry name" value="Growth factor receptor domain"/>
    <property type="match status" value="1"/>
</dbReference>
<proteinExistence type="predicted"/>
<evidence type="ECO:0000313" key="5">
    <source>
        <dbReference type="EMBL" id="CAH3046581.1"/>
    </source>
</evidence>
<dbReference type="PANTHER" id="PTHR24273">
    <property type="entry name" value="FI04643P-RELATED"/>
    <property type="match status" value="1"/>
</dbReference>
<gene>
    <name evidence="5" type="ORF">PMEA_00033336</name>
</gene>
<feature type="domain" description="HYR" evidence="4">
    <location>
        <begin position="286"/>
        <end position="369"/>
    </location>
</feature>
<dbReference type="InterPro" id="IPR009030">
    <property type="entry name" value="Growth_fac_rcpt_cys_sf"/>
</dbReference>
<dbReference type="Pfam" id="PF02494">
    <property type="entry name" value="HYR"/>
    <property type="match status" value="2"/>
</dbReference>
<sequence length="808" mass="89307">MAVSKVLKLLMLANTLEFVFSCGGGGGPSPCSWTTCAHQWRNDWGPSLPQGQCRRQHRNAHHITTTHNGKTPCPSPSHCSPSTQYRTLCSCKNAYYCPFHAWSGWSGSVPQGTCKRQSRYRDYNQHTRYDIRDNNCHGISSICGNREYNYRNWCSCKYATCSLGGWTNWADLSSPVGGHCASQRRTRSYSLTWQYTERQDNCNGIGPQSCPSPQSEDREKVVTCPALGNPVHGSWDRDDCRANPQVCRSVCLLRCDVVNGFQLEGPSQRTCQGNGQWSTPWNSYCKDVRPPTIICPSSISVSTDLGKATAKVCLPKAAASDNSGQQPTITTSVGAESKDFIAQSTPHQVVYTARDAAGLESKCTLQITVSDTERPRVDFCPSDIKRESENAVRVTWEYPRFEDNLDKPPVQLLISSNRNPGVEFPWGIYPVVYEASDRAGNKAKCEFTVEVGPVPCKYYDAPAYGIRACNKKTTDSNGVKYEMICVIQCKQGYGFSDPTTPNTYWCRSDGVWTKLFYGIQHIPVPDGQRPWPDCSPEQNVNAAKKNFTFYTGSCEDNEQEALARIRLNFLNAVQNSPLANYALCDVSQGQDCVVENVKVYCGQNSRKRSAGGQRVITFDFVIKDMKASSDPKEEAPKIAKIMKDLDSLESYLRGDFANDAQMPGMQISAAVSSAACPAGKVIKVVPGDSSELERTVCIECNAGTFYNKDTHTCQNCAEGSFQNRTGQFSCEPCPAGRWSFGGHSKSFIECFEICEPGEYAKKEKSGVINCLMCPIGTYQPKFRATKCEPCPSGKTTAQKASTSINDCH</sequence>
<feature type="signal peptide" evidence="3">
    <location>
        <begin position="1"/>
        <end position="21"/>
    </location>
</feature>
<accession>A0AAU9W5N6</accession>
<dbReference type="PANTHER" id="PTHR24273:SF32">
    <property type="entry name" value="HYALIN"/>
    <property type="match status" value="1"/>
</dbReference>
<evidence type="ECO:0000256" key="2">
    <source>
        <dbReference type="ARBA" id="ARBA00023157"/>
    </source>
</evidence>
<dbReference type="Gene3D" id="2.10.50.10">
    <property type="entry name" value="Tumor Necrosis Factor Receptor, subunit A, domain 2"/>
    <property type="match status" value="2"/>
</dbReference>
<dbReference type="Proteomes" id="UP001159428">
    <property type="component" value="Unassembled WGS sequence"/>
</dbReference>
<organism evidence="5 6">
    <name type="scientific">Pocillopora meandrina</name>
    <dbReference type="NCBI Taxonomy" id="46732"/>
    <lineage>
        <taxon>Eukaryota</taxon>
        <taxon>Metazoa</taxon>
        <taxon>Cnidaria</taxon>
        <taxon>Anthozoa</taxon>
        <taxon>Hexacorallia</taxon>
        <taxon>Scleractinia</taxon>
        <taxon>Astrocoeniina</taxon>
        <taxon>Pocilloporidae</taxon>
        <taxon>Pocillopora</taxon>
    </lineage>
</organism>
<keyword evidence="3" id="KW-0732">Signal</keyword>
<dbReference type="PROSITE" id="PS50825">
    <property type="entry name" value="HYR"/>
    <property type="match status" value="2"/>
</dbReference>
<evidence type="ECO:0000259" key="4">
    <source>
        <dbReference type="PROSITE" id="PS50825"/>
    </source>
</evidence>
<keyword evidence="2" id="KW-1015">Disulfide bond</keyword>
<evidence type="ECO:0000313" key="6">
    <source>
        <dbReference type="Proteomes" id="UP001159428"/>
    </source>
</evidence>
<dbReference type="CDD" id="cd00033">
    <property type="entry name" value="CCP"/>
    <property type="match status" value="1"/>
</dbReference>
<dbReference type="InterPro" id="IPR011641">
    <property type="entry name" value="Tyr-kin_ephrin_A/B_rcpt-like"/>
</dbReference>
<feature type="chain" id="PRO_5043617155" description="HYR domain-containing protein" evidence="3">
    <location>
        <begin position="22"/>
        <end position="808"/>
    </location>
</feature>
<reference evidence="5 6" key="1">
    <citation type="submission" date="2022-05" db="EMBL/GenBank/DDBJ databases">
        <authorList>
            <consortium name="Genoscope - CEA"/>
            <person name="William W."/>
        </authorList>
    </citation>
    <scope>NUCLEOTIDE SEQUENCE [LARGE SCALE GENOMIC DNA]</scope>
</reference>
<dbReference type="InterPro" id="IPR000436">
    <property type="entry name" value="Sushi_SCR_CCP_dom"/>
</dbReference>
<comment type="caution">
    <text evidence="5">The sequence shown here is derived from an EMBL/GenBank/DDBJ whole genome shotgun (WGS) entry which is preliminary data.</text>
</comment>
<name>A0AAU9W5N6_9CNID</name>
<dbReference type="FunFam" id="2.10.50.10:FF:000032">
    <property type="entry name" value="Uncharacterized protein, isoform A"/>
    <property type="match status" value="1"/>
</dbReference>
<protein>
    <recommendedName>
        <fullName evidence="4">HYR domain-containing protein</fullName>
    </recommendedName>
</protein>
<feature type="domain" description="HYR" evidence="4">
    <location>
        <begin position="370"/>
        <end position="453"/>
    </location>
</feature>
<dbReference type="Gene3D" id="2.10.70.10">
    <property type="entry name" value="Complement Module, domain 1"/>
    <property type="match status" value="1"/>
</dbReference>
<keyword evidence="1" id="KW-0677">Repeat</keyword>